<keyword evidence="3 8" id="KW-1134">Transmembrane beta strand</keyword>
<dbReference type="PROSITE" id="PS52016">
    <property type="entry name" value="TONB_DEPENDENT_REC_3"/>
    <property type="match status" value="1"/>
</dbReference>
<dbReference type="Gene3D" id="2.170.130.10">
    <property type="entry name" value="TonB-dependent receptor, plug domain"/>
    <property type="match status" value="1"/>
</dbReference>
<evidence type="ECO:0000256" key="1">
    <source>
        <dbReference type="ARBA" id="ARBA00004571"/>
    </source>
</evidence>
<keyword evidence="6 8" id="KW-0472">Membrane</keyword>
<gene>
    <name evidence="13" type="ORF">BC659_1301</name>
</gene>
<evidence type="ECO:0000313" key="14">
    <source>
        <dbReference type="Proteomes" id="UP000295741"/>
    </source>
</evidence>
<feature type="domain" description="TonB-dependent receptor-like beta-barrel" evidence="11">
    <location>
        <begin position="263"/>
        <end position="713"/>
    </location>
</feature>
<dbReference type="Pfam" id="PF07715">
    <property type="entry name" value="Plug"/>
    <property type="match status" value="1"/>
</dbReference>
<sequence length="747" mass="83990">MMRRLQLMLLMGIMALQTLAQEKTRPVITDSSFFQPKYLPDITLVGRYTKADIHFLPEIVGTTIHAGKKNALIMMDNVQGNVVTNTMRQVMAKVPGIQIWESDPSGIQIGIAARGLSPNRSWEFNLRQNGYDISSDPFGYPEAYYTPQLNSVQRVQVLRGAASLQYGPQFGGMVNFIMKDGSEINKPFQYESQQTAGSFGLFNSYNAIGGEKGNTHYYAFWDHRRGDGFRENSGFKVNTAFGNFSWKINPKLKLGLEITHFDYLSQQPGGVTDAQFAADAYRSLRQRNWFEVKWNMAALNMDYTISEKSRLNVKLFGMIGNRNSVGFMQTPNIADTINAATLQYNNRRVDADEYRNIGAEARYITDYKIGGMKNTLSAGIRYFRGKTHRFQNGRGDTGFGYNLSITDPYPTALNFVTSNTAFFAENLFRITDQFIIIPGIRVENIRNEADGRVNITGNTEVKISNQEKTRRFVLPGVGAEYHIGQTEIYANYSQAYRPVLFSDLTANPTTDVIDQNLKDAKGYNIDLGYRGRISNYLFFDVSGYLLQYNNRIGLIAQQRADGSFYNLRTNVGNSRSKGVEALIEFSPLKLWSVNPSFGNITLFGSLAYIQARYDNLRVIVRQGNTLVETNLKDKRVENAPEQIYRTGITYNRKALTVTAQYSFVSDAFSDANNTVTPTANGVNGLIPSYDLLDISGTYAFTKQFFVKGGINNLLNEKYFTRRAGGYPGPGLMAAEPRNFFVTLGVKL</sequence>
<dbReference type="RefSeq" id="WP_133473821.1">
    <property type="nucleotide sequence ID" value="NZ_SNWP01000010.1"/>
</dbReference>
<evidence type="ECO:0000256" key="6">
    <source>
        <dbReference type="ARBA" id="ARBA00023136"/>
    </source>
</evidence>
<dbReference type="GO" id="GO:0009279">
    <property type="term" value="C:cell outer membrane"/>
    <property type="evidence" value="ECO:0007669"/>
    <property type="project" value="UniProtKB-SubCell"/>
</dbReference>
<keyword evidence="7 8" id="KW-0998">Cell outer membrane</keyword>
<evidence type="ECO:0000256" key="5">
    <source>
        <dbReference type="ARBA" id="ARBA00023077"/>
    </source>
</evidence>
<evidence type="ECO:0000259" key="11">
    <source>
        <dbReference type="Pfam" id="PF00593"/>
    </source>
</evidence>
<feature type="chain" id="PRO_5020832849" evidence="10">
    <location>
        <begin position="21"/>
        <end position="747"/>
    </location>
</feature>
<dbReference type="InterPro" id="IPR036942">
    <property type="entry name" value="Beta-barrel_TonB_sf"/>
</dbReference>
<dbReference type="OrthoDB" id="9758472at2"/>
<feature type="signal peptide" evidence="10">
    <location>
        <begin position="1"/>
        <end position="20"/>
    </location>
</feature>
<keyword evidence="4 8" id="KW-0812">Transmembrane</keyword>
<evidence type="ECO:0000256" key="4">
    <source>
        <dbReference type="ARBA" id="ARBA00022692"/>
    </source>
</evidence>
<reference evidence="13 14" key="1">
    <citation type="submission" date="2019-03" db="EMBL/GenBank/DDBJ databases">
        <title>Genomic Encyclopedia of Archaeal and Bacterial Type Strains, Phase II (KMG-II): from individual species to whole genera.</title>
        <authorList>
            <person name="Goeker M."/>
        </authorList>
    </citation>
    <scope>NUCLEOTIDE SEQUENCE [LARGE SCALE GENOMIC DNA]</scope>
    <source>
        <strain evidence="13 14">DSM 28323</strain>
    </source>
</reference>
<keyword evidence="5 9" id="KW-0798">TonB box</keyword>
<evidence type="ECO:0000313" key="13">
    <source>
        <dbReference type="EMBL" id="TDO29218.1"/>
    </source>
</evidence>
<protein>
    <submittedName>
        <fullName evidence="13">Fe(3+) dicitrate transport protein</fullName>
    </submittedName>
</protein>
<dbReference type="PANTHER" id="PTHR30442">
    <property type="entry name" value="IRON III DICITRATE TRANSPORT PROTEIN FECA"/>
    <property type="match status" value="1"/>
</dbReference>
<organism evidence="13 14">
    <name type="scientific">Sediminibacterium goheungense</name>
    <dbReference type="NCBI Taxonomy" id="1086393"/>
    <lineage>
        <taxon>Bacteria</taxon>
        <taxon>Pseudomonadati</taxon>
        <taxon>Bacteroidota</taxon>
        <taxon>Chitinophagia</taxon>
        <taxon>Chitinophagales</taxon>
        <taxon>Chitinophagaceae</taxon>
        <taxon>Sediminibacterium</taxon>
    </lineage>
</organism>
<comment type="similarity">
    <text evidence="8 9">Belongs to the TonB-dependent receptor family.</text>
</comment>
<evidence type="ECO:0000259" key="12">
    <source>
        <dbReference type="Pfam" id="PF07715"/>
    </source>
</evidence>
<keyword evidence="2 8" id="KW-0813">Transport</keyword>
<dbReference type="Proteomes" id="UP000295741">
    <property type="component" value="Unassembled WGS sequence"/>
</dbReference>
<dbReference type="InterPro" id="IPR000531">
    <property type="entry name" value="Beta-barrel_TonB"/>
</dbReference>
<dbReference type="GO" id="GO:0033214">
    <property type="term" value="P:siderophore-iron import into cell"/>
    <property type="evidence" value="ECO:0007669"/>
    <property type="project" value="TreeGrafter"/>
</dbReference>
<dbReference type="Gene3D" id="2.40.170.20">
    <property type="entry name" value="TonB-dependent receptor, beta-barrel domain"/>
    <property type="match status" value="1"/>
</dbReference>
<evidence type="ECO:0000256" key="10">
    <source>
        <dbReference type="SAM" id="SignalP"/>
    </source>
</evidence>
<proteinExistence type="inferred from homology"/>
<dbReference type="InterPro" id="IPR012910">
    <property type="entry name" value="Plug_dom"/>
</dbReference>
<accession>A0A4V3C5D6</accession>
<name>A0A4V3C5D6_9BACT</name>
<dbReference type="Pfam" id="PF00593">
    <property type="entry name" value="TonB_dep_Rec_b-barrel"/>
    <property type="match status" value="1"/>
</dbReference>
<dbReference type="InterPro" id="IPR039426">
    <property type="entry name" value="TonB-dep_rcpt-like"/>
</dbReference>
<dbReference type="PANTHER" id="PTHR30442:SF0">
    <property type="entry name" value="FE(3+) DICITRATE TRANSPORT PROTEIN FECA"/>
    <property type="match status" value="1"/>
</dbReference>
<dbReference type="EMBL" id="SNWP01000010">
    <property type="protein sequence ID" value="TDO29218.1"/>
    <property type="molecule type" value="Genomic_DNA"/>
</dbReference>
<dbReference type="AlphaFoldDB" id="A0A4V3C5D6"/>
<evidence type="ECO:0000256" key="9">
    <source>
        <dbReference type="RuleBase" id="RU003357"/>
    </source>
</evidence>
<evidence type="ECO:0000256" key="2">
    <source>
        <dbReference type="ARBA" id="ARBA00022448"/>
    </source>
</evidence>
<feature type="domain" description="TonB-dependent receptor plug" evidence="12">
    <location>
        <begin position="84"/>
        <end position="169"/>
    </location>
</feature>
<comment type="subcellular location">
    <subcellularLocation>
        <location evidence="1 8">Cell outer membrane</location>
        <topology evidence="1 8">Multi-pass membrane protein</topology>
    </subcellularLocation>
</comment>
<evidence type="ECO:0000256" key="7">
    <source>
        <dbReference type="ARBA" id="ARBA00023237"/>
    </source>
</evidence>
<dbReference type="InterPro" id="IPR037066">
    <property type="entry name" value="Plug_dom_sf"/>
</dbReference>
<evidence type="ECO:0000256" key="3">
    <source>
        <dbReference type="ARBA" id="ARBA00022452"/>
    </source>
</evidence>
<comment type="caution">
    <text evidence="13">The sequence shown here is derived from an EMBL/GenBank/DDBJ whole genome shotgun (WGS) entry which is preliminary data.</text>
</comment>
<keyword evidence="10" id="KW-0732">Signal</keyword>
<dbReference type="SUPFAM" id="SSF56935">
    <property type="entry name" value="Porins"/>
    <property type="match status" value="1"/>
</dbReference>
<evidence type="ECO:0000256" key="8">
    <source>
        <dbReference type="PROSITE-ProRule" id="PRU01360"/>
    </source>
</evidence>
<keyword evidence="14" id="KW-1185">Reference proteome</keyword>